<dbReference type="PATRIC" id="fig|1454003.3.peg.1084"/>
<dbReference type="EMBL" id="JEMX01000020">
    <property type="protein sequence ID" value="EXI81668.1"/>
    <property type="molecule type" value="Genomic_DNA"/>
</dbReference>
<feature type="region of interest" description="Disordered" evidence="4">
    <location>
        <begin position="357"/>
        <end position="384"/>
    </location>
</feature>
<dbReference type="AlphaFoldDB" id="A0A011NG38"/>
<dbReference type="STRING" id="1454003.AW10_01046"/>
<evidence type="ECO:0000256" key="2">
    <source>
        <dbReference type="ARBA" id="ARBA00023125"/>
    </source>
</evidence>
<dbReference type="SUPFAM" id="SSF46689">
    <property type="entry name" value="Homeodomain-like"/>
    <property type="match status" value="1"/>
</dbReference>
<evidence type="ECO:0000313" key="6">
    <source>
        <dbReference type="EMBL" id="EXI81668.1"/>
    </source>
</evidence>
<comment type="caution">
    <text evidence="6">The sequence shown here is derived from an EMBL/GenBank/DDBJ whole genome shotgun (WGS) entry which is preliminary data.</text>
</comment>
<dbReference type="PANTHER" id="PTHR47894">
    <property type="entry name" value="HTH-TYPE TRANSCRIPTIONAL REGULATOR GADX"/>
    <property type="match status" value="1"/>
</dbReference>
<dbReference type="Pfam" id="PF12625">
    <property type="entry name" value="Arabinose_bd"/>
    <property type="match status" value="1"/>
</dbReference>
<evidence type="ECO:0000256" key="4">
    <source>
        <dbReference type="SAM" id="MobiDB-lite"/>
    </source>
</evidence>
<dbReference type="GO" id="GO:0000976">
    <property type="term" value="F:transcription cis-regulatory region binding"/>
    <property type="evidence" value="ECO:0007669"/>
    <property type="project" value="TreeGrafter"/>
</dbReference>
<dbReference type="Pfam" id="PF12833">
    <property type="entry name" value="HTH_18"/>
    <property type="match status" value="1"/>
</dbReference>
<proteinExistence type="predicted"/>
<evidence type="ECO:0000256" key="1">
    <source>
        <dbReference type="ARBA" id="ARBA00023015"/>
    </source>
</evidence>
<dbReference type="Proteomes" id="UP000021816">
    <property type="component" value="Unassembled WGS sequence"/>
</dbReference>
<gene>
    <name evidence="6" type="primary">virS_1</name>
    <name evidence="6" type="ORF">AW10_01046</name>
</gene>
<sequence length="384" mass="42037">MRYAEKTAKQLPTSPAASRGIASGRATVAIAFVRGMLAGVQHAGNPTAPLLERANIAPALLDDPSARIPVDRYAALYNLINAQLDDEGFGLFSQPMRCGAFEFLCRSTITAPTLAEAIERSIRFLRLVLPDLGVSLETTHEQARLCIAETRPLLIGRVFAFEWLLRLLHGLLSWLIGRGIVLEAVAFPYPRPEHADDYALIFTADSTFDAAALTTSFSANLLDWPIRRDEASLQTFLDGAPGKLTTLYRRDREMVLRVRNTLRDALPSSPSLASVAHQLHLSPRTLHRRLEEEGSSFQATKDALRRDLAISSLAKTRQALAQIAAELGFADTAAFYRAFVRWTGMAPAHYRRRLHAAANGNGNGSGKRRQSATPSRAAPDGATK</sequence>
<keyword evidence="2" id="KW-0238">DNA-binding</keyword>
<feature type="domain" description="HTH araC/xylS-type" evidence="5">
    <location>
        <begin position="256"/>
        <end position="353"/>
    </location>
</feature>
<keyword evidence="1" id="KW-0805">Transcription regulation</keyword>
<evidence type="ECO:0000259" key="5">
    <source>
        <dbReference type="PROSITE" id="PS01124"/>
    </source>
</evidence>
<name>A0A011NG38_9PROT</name>
<organism evidence="6 7">
    <name type="scientific">Candidatus Accumulibacter appositus</name>
    <dbReference type="NCBI Taxonomy" id="1454003"/>
    <lineage>
        <taxon>Bacteria</taxon>
        <taxon>Pseudomonadati</taxon>
        <taxon>Pseudomonadota</taxon>
        <taxon>Betaproteobacteria</taxon>
        <taxon>Candidatus Accumulibacter</taxon>
    </lineage>
</organism>
<dbReference type="SMART" id="SM00342">
    <property type="entry name" value="HTH_ARAC"/>
    <property type="match status" value="1"/>
</dbReference>
<evidence type="ECO:0000313" key="7">
    <source>
        <dbReference type="Proteomes" id="UP000021816"/>
    </source>
</evidence>
<dbReference type="InterPro" id="IPR018060">
    <property type="entry name" value="HTH_AraC"/>
</dbReference>
<dbReference type="GO" id="GO:0005829">
    <property type="term" value="C:cytosol"/>
    <property type="evidence" value="ECO:0007669"/>
    <property type="project" value="TreeGrafter"/>
</dbReference>
<dbReference type="Gene3D" id="1.10.10.60">
    <property type="entry name" value="Homeodomain-like"/>
    <property type="match status" value="1"/>
</dbReference>
<dbReference type="PANTHER" id="PTHR47894:SF1">
    <property type="entry name" value="HTH-TYPE TRANSCRIPTIONAL REGULATOR VQSM"/>
    <property type="match status" value="1"/>
</dbReference>
<dbReference type="PROSITE" id="PS01124">
    <property type="entry name" value="HTH_ARAC_FAMILY_2"/>
    <property type="match status" value="1"/>
</dbReference>
<accession>A0A011NG38</accession>
<keyword evidence="3" id="KW-0804">Transcription</keyword>
<dbReference type="GO" id="GO:0003700">
    <property type="term" value="F:DNA-binding transcription factor activity"/>
    <property type="evidence" value="ECO:0007669"/>
    <property type="project" value="InterPro"/>
</dbReference>
<evidence type="ECO:0000256" key="3">
    <source>
        <dbReference type="ARBA" id="ARBA00023163"/>
    </source>
</evidence>
<dbReference type="InterPro" id="IPR009057">
    <property type="entry name" value="Homeodomain-like_sf"/>
</dbReference>
<reference evidence="6 7" key="1">
    <citation type="submission" date="2014-02" db="EMBL/GenBank/DDBJ databases">
        <title>Expanding our view of genomic diversity in Candidatus Accumulibacter clades.</title>
        <authorList>
            <person name="Skennerton C.T."/>
            <person name="Barr J.J."/>
            <person name="Slater F.R."/>
            <person name="Bond P.L."/>
            <person name="Tyson G.W."/>
        </authorList>
    </citation>
    <scope>NUCLEOTIDE SEQUENCE [LARGE SCALE GENOMIC DNA]</scope>
    <source>
        <strain evidence="7">BA-92</strain>
    </source>
</reference>
<protein>
    <submittedName>
        <fullName evidence="6">Virulence-regulating protein VirS</fullName>
    </submittedName>
</protein>
<dbReference type="InterPro" id="IPR032687">
    <property type="entry name" value="AraC-type_N"/>
</dbReference>